<dbReference type="InterPro" id="IPR035897">
    <property type="entry name" value="Toll_tir_struct_dom_sf"/>
</dbReference>
<evidence type="ECO:0000256" key="9">
    <source>
        <dbReference type="ARBA" id="ARBA00022989"/>
    </source>
</evidence>
<dbReference type="OrthoDB" id="6060773at2759"/>
<dbReference type="PANTHER" id="PTHR24365:SF530">
    <property type="entry name" value="MSTPROX-RELATED"/>
    <property type="match status" value="1"/>
</dbReference>
<evidence type="ECO:0000256" key="12">
    <source>
        <dbReference type="ARBA" id="ARBA00023180"/>
    </source>
</evidence>
<keyword evidence="7" id="KW-0677">Repeat</keyword>
<proteinExistence type="inferred from homology"/>
<evidence type="ECO:0000256" key="2">
    <source>
        <dbReference type="ARBA" id="ARBA00009634"/>
    </source>
</evidence>
<gene>
    <name evidence="15" type="ORF">MCOR_38656</name>
</gene>
<keyword evidence="16" id="KW-1185">Reference proteome</keyword>
<dbReference type="SMART" id="SM00255">
    <property type="entry name" value="TIR"/>
    <property type="match status" value="1"/>
</dbReference>
<dbReference type="SUPFAM" id="SSF52058">
    <property type="entry name" value="L domain-like"/>
    <property type="match status" value="2"/>
</dbReference>
<dbReference type="PROSITE" id="PS51450">
    <property type="entry name" value="LRR"/>
    <property type="match status" value="1"/>
</dbReference>
<evidence type="ECO:0000313" key="15">
    <source>
        <dbReference type="EMBL" id="CAC5404918.1"/>
    </source>
</evidence>
<dbReference type="InterPro" id="IPR032675">
    <property type="entry name" value="LRR_dom_sf"/>
</dbReference>
<keyword evidence="6" id="KW-0732">Signal</keyword>
<keyword evidence="5 13" id="KW-0812">Transmembrane</keyword>
<dbReference type="InterPro" id="IPR017241">
    <property type="entry name" value="Toll-like_receptor"/>
</dbReference>
<evidence type="ECO:0000256" key="1">
    <source>
        <dbReference type="ARBA" id="ARBA00004479"/>
    </source>
</evidence>
<dbReference type="GO" id="GO:0005886">
    <property type="term" value="C:plasma membrane"/>
    <property type="evidence" value="ECO:0007669"/>
    <property type="project" value="TreeGrafter"/>
</dbReference>
<dbReference type="Proteomes" id="UP000507470">
    <property type="component" value="Unassembled WGS sequence"/>
</dbReference>
<dbReference type="FunFam" id="3.40.50.10140:FF:000001">
    <property type="entry name" value="Toll-like receptor 2"/>
    <property type="match status" value="1"/>
</dbReference>
<keyword evidence="3" id="KW-0399">Innate immunity</keyword>
<reference evidence="15 16" key="1">
    <citation type="submission" date="2020-06" db="EMBL/GenBank/DDBJ databases">
        <authorList>
            <person name="Li R."/>
            <person name="Bekaert M."/>
        </authorList>
    </citation>
    <scope>NUCLEOTIDE SEQUENCE [LARGE SCALE GENOMIC DNA]</scope>
    <source>
        <strain evidence="16">wild</strain>
    </source>
</reference>
<keyword evidence="4" id="KW-0433">Leucine-rich repeat</keyword>
<comment type="subcellular location">
    <subcellularLocation>
        <location evidence="1">Membrane</location>
        <topology evidence="1">Single-pass type I membrane protein</topology>
    </subcellularLocation>
</comment>
<dbReference type="EMBL" id="CACVKT020007047">
    <property type="protein sequence ID" value="CAC5404918.1"/>
    <property type="molecule type" value="Genomic_DNA"/>
</dbReference>
<evidence type="ECO:0000256" key="5">
    <source>
        <dbReference type="ARBA" id="ARBA00022692"/>
    </source>
</evidence>
<evidence type="ECO:0000256" key="3">
    <source>
        <dbReference type="ARBA" id="ARBA00022588"/>
    </source>
</evidence>
<dbReference type="GO" id="GO:0045087">
    <property type="term" value="P:innate immune response"/>
    <property type="evidence" value="ECO:0007669"/>
    <property type="project" value="UniProtKB-KW"/>
</dbReference>
<keyword evidence="12" id="KW-0325">Glycoprotein</keyword>
<keyword evidence="8" id="KW-0391">Immunity</keyword>
<evidence type="ECO:0000256" key="7">
    <source>
        <dbReference type="ARBA" id="ARBA00022737"/>
    </source>
</evidence>
<dbReference type="AlphaFoldDB" id="A0A6J8D886"/>
<keyword evidence="9 13" id="KW-1133">Transmembrane helix</keyword>
<protein>
    <recommendedName>
        <fullName evidence="14">TIR domain-containing protein</fullName>
    </recommendedName>
</protein>
<evidence type="ECO:0000259" key="14">
    <source>
        <dbReference type="PROSITE" id="PS50104"/>
    </source>
</evidence>
<dbReference type="Gene3D" id="3.80.10.10">
    <property type="entry name" value="Ribonuclease Inhibitor"/>
    <property type="match status" value="3"/>
</dbReference>
<dbReference type="GO" id="GO:0002224">
    <property type="term" value="P:toll-like receptor signaling pathway"/>
    <property type="evidence" value="ECO:0007669"/>
    <property type="project" value="InterPro"/>
</dbReference>
<dbReference type="PIRSF" id="PIRSF037595">
    <property type="entry name" value="Toll-like_receptor"/>
    <property type="match status" value="1"/>
</dbReference>
<name>A0A6J8D886_MYTCO</name>
<evidence type="ECO:0000256" key="11">
    <source>
        <dbReference type="ARBA" id="ARBA00023170"/>
    </source>
</evidence>
<comment type="similarity">
    <text evidence="2">Belongs to the Toll-like receptor family.</text>
</comment>
<evidence type="ECO:0000256" key="13">
    <source>
        <dbReference type="SAM" id="Phobius"/>
    </source>
</evidence>
<dbReference type="InterPro" id="IPR000157">
    <property type="entry name" value="TIR_dom"/>
</dbReference>
<dbReference type="Pfam" id="PF01582">
    <property type="entry name" value="TIR"/>
    <property type="match status" value="1"/>
</dbReference>
<dbReference type="InterPro" id="IPR001611">
    <property type="entry name" value="Leu-rich_rpt"/>
</dbReference>
<dbReference type="Gene3D" id="3.40.50.10140">
    <property type="entry name" value="Toll/interleukin-1 receptor homology (TIR) domain"/>
    <property type="match status" value="1"/>
</dbReference>
<feature type="transmembrane region" description="Helical" evidence="13">
    <location>
        <begin position="686"/>
        <end position="712"/>
    </location>
</feature>
<evidence type="ECO:0000256" key="4">
    <source>
        <dbReference type="ARBA" id="ARBA00022614"/>
    </source>
</evidence>
<sequence length="883" mass="102156">MFVLCMSDTTHVAPSLDFKISGNIKTFNYGCSSNRKCICLDLSEGILADCSTLGLTRSPHFQEGVVSVNLSFNLLIHLPDEGYLPTTLKYLDLTKNKISKFNNDEFVPFSTVHNIISLNLSGNFLSLDADTYYTGVFQNLKYLQYLDVSNNSNANKSYYCPDKVFQELSSLQSLLIDGVQNVTFGKGFSTLTNLTLLRITGIAVKRIINREYFDNFPNLEHLDLSATSEWRNISDFALTNFEKGALQKLTKLQYLDISYHRKLRMCGFRNVTSDLPKTSIRILKANYLECERSVSTVLFVEDIKSLNATNLEELYLDGNNLEETDYLVPRHLPPSLHYFSARDNRWVIDRYAYFYISALTGIKTVDLSFQNKHQFSQSKNAWLCTDSSYETTHCICNRVPDYVGESSFLNGGPHKDILRASNKIDNYPLIKSCIPYDATIFQLALIPAKTETIIIESAKVGENFPPIYFSTSSVKKISLRNNQIFALTGPICNLTKLQYFDLSSNRAVDISSYVFGSLIGLKHLEIDNNLLGNSNIFYTNNSVFIFENQTNLMFLNMSSNRLSLLFRNFLLRSSKLNTILMDHNLLTDWNISIYHMQDLQFIDISWNQILYLSSEGMNLLEHSFHLNTTIDMSNNPFECSCNSIYFLKWLQLHKKHFRGFDDYSCTYLYKSFNIPEANIYLKKDCYSYVGVIVSAAIGIIVFLAVISSMIIYRYRWKLRYWYYIFKGAYGGDRVKTDCNFQFDVFVSYAEKDRWFPKDYMIEFLEKQGALRLCIHDRDFIAGSAIAENITNAIHNSRKFVCILTNNFLKSKWCMYEFNMALEDIVVTRQGRNSIIIVQLSSTDVRNIPREMRYIMNEDTYIDYPENEEDRVIFWESFERDLKF</sequence>
<dbReference type="PANTHER" id="PTHR24365">
    <property type="entry name" value="TOLL-LIKE RECEPTOR"/>
    <property type="match status" value="1"/>
</dbReference>
<evidence type="ECO:0000256" key="6">
    <source>
        <dbReference type="ARBA" id="ARBA00022729"/>
    </source>
</evidence>
<dbReference type="PROSITE" id="PS50104">
    <property type="entry name" value="TIR"/>
    <property type="match status" value="1"/>
</dbReference>
<evidence type="ECO:0000313" key="16">
    <source>
        <dbReference type="Proteomes" id="UP000507470"/>
    </source>
</evidence>
<dbReference type="PRINTS" id="PR01537">
    <property type="entry name" value="INTRLKN1R1F"/>
</dbReference>
<keyword evidence="10 13" id="KW-0472">Membrane</keyword>
<feature type="domain" description="TIR" evidence="14">
    <location>
        <begin position="740"/>
        <end position="881"/>
    </location>
</feature>
<evidence type="ECO:0000256" key="10">
    <source>
        <dbReference type="ARBA" id="ARBA00023136"/>
    </source>
</evidence>
<dbReference type="GO" id="GO:0004888">
    <property type="term" value="F:transmembrane signaling receptor activity"/>
    <property type="evidence" value="ECO:0007669"/>
    <property type="project" value="InterPro"/>
</dbReference>
<keyword evidence="11" id="KW-0675">Receptor</keyword>
<organism evidence="15 16">
    <name type="scientific">Mytilus coruscus</name>
    <name type="common">Sea mussel</name>
    <dbReference type="NCBI Taxonomy" id="42192"/>
    <lineage>
        <taxon>Eukaryota</taxon>
        <taxon>Metazoa</taxon>
        <taxon>Spiralia</taxon>
        <taxon>Lophotrochozoa</taxon>
        <taxon>Mollusca</taxon>
        <taxon>Bivalvia</taxon>
        <taxon>Autobranchia</taxon>
        <taxon>Pteriomorphia</taxon>
        <taxon>Mytilida</taxon>
        <taxon>Mytiloidea</taxon>
        <taxon>Mytilidae</taxon>
        <taxon>Mytilinae</taxon>
        <taxon>Mytilus</taxon>
    </lineage>
</organism>
<evidence type="ECO:0000256" key="8">
    <source>
        <dbReference type="ARBA" id="ARBA00022859"/>
    </source>
</evidence>
<dbReference type="SUPFAM" id="SSF52200">
    <property type="entry name" value="Toll/Interleukin receptor TIR domain"/>
    <property type="match status" value="1"/>
</dbReference>
<accession>A0A6J8D886</accession>